<protein>
    <submittedName>
        <fullName evidence="3">Outer membrane protein assembly factor BamB, contains PQQ-like beta-propeller repeat</fullName>
    </submittedName>
</protein>
<dbReference type="SUPFAM" id="SSF50998">
    <property type="entry name" value="Quinoprotein alcohol dehydrogenase-like"/>
    <property type="match status" value="2"/>
</dbReference>
<proteinExistence type="predicted"/>
<dbReference type="InterPro" id="IPR018391">
    <property type="entry name" value="PQQ_b-propeller_rpt"/>
</dbReference>
<feature type="compositionally biased region" description="Low complexity" evidence="1">
    <location>
        <begin position="30"/>
        <end position="44"/>
    </location>
</feature>
<organism evidence="3 4">
    <name type="scientific">Halorientalis persicus</name>
    <dbReference type="NCBI Taxonomy" id="1367881"/>
    <lineage>
        <taxon>Archaea</taxon>
        <taxon>Methanobacteriati</taxon>
        <taxon>Methanobacteriota</taxon>
        <taxon>Stenosarchaea group</taxon>
        <taxon>Halobacteria</taxon>
        <taxon>Halobacteriales</taxon>
        <taxon>Haloarculaceae</taxon>
        <taxon>Halorientalis</taxon>
    </lineage>
</organism>
<dbReference type="Gene3D" id="2.130.10.10">
    <property type="entry name" value="YVTN repeat-like/Quinoprotein amine dehydrogenase"/>
    <property type="match status" value="1"/>
</dbReference>
<dbReference type="PROSITE" id="PS51257">
    <property type="entry name" value="PROKAR_LIPOPROTEIN"/>
    <property type="match status" value="1"/>
</dbReference>
<evidence type="ECO:0000256" key="1">
    <source>
        <dbReference type="SAM" id="MobiDB-lite"/>
    </source>
</evidence>
<feature type="region of interest" description="Disordered" evidence="1">
    <location>
        <begin position="21"/>
        <end position="83"/>
    </location>
</feature>
<sequence length="420" mass="45076">MSPRSRRTFLQIGGLALGGLLAGCTNDTGSSTPPVTEPSVTEPEQFPPPEPTPGTPQDPRSMPTATDWTRFQADNGNTGHLSDVTAVPEDPEIYWDFYVSSSPPVVADRSLYTTEYREERSVVARNAATGELQWTTAVDGGGMGMPAVASDEVLVQSYTRLSGFDRQSGDKLWKRTIGQGPPGCPVVVDGVAYLANGAFNEWSTEVFAFDVSTGEQQWRTTLADDDSDLEGSVAVNDGYVFIVAGDIIAFNTTDGSEVWRTQLDSPAETTPTVSDGKVYVTDSEGTLHAVRTEDGSERWTADVGEPESGTAVAVADDEVYAGTKSRLSSLTTTGELRWEVDLTDALTPTVDTDAVYVGQSGFRNRAVYALARDDGSERWVHNTDEEQISDTVQAGVRGPPTLVEDGLYVVAADGMRAFGR</sequence>
<dbReference type="InterPro" id="IPR011047">
    <property type="entry name" value="Quinoprotein_ADH-like_sf"/>
</dbReference>
<evidence type="ECO:0000313" key="4">
    <source>
        <dbReference type="Proteomes" id="UP000198775"/>
    </source>
</evidence>
<dbReference type="PROSITE" id="PS51318">
    <property type="entry name" value="TAT"/>
    <property type="match status" value="1"/>
</dbReference>
<dbReference type="PANTHER" id="PTHR34512">
    <property type="entry name" value="CELL SURFACE PROTEIN"/>
    <property type="match status" value="1"/>
</dbReference>
<name>A0A1H8WZI8_9EURY</name>
<dbReference type="PANTHER" id="PTHR34512:SF30">
    <property type="entry name" value="OUTER MEMBRANE PROTEIN ASSEMBLY FACTOR BAMB"/>
    <property type="match status" value="1"/>
</dbReference>
<feature type="compositionally biased region" description="Polar residues" evidence="1">
    <location>
        <begin position="63"/>
        <end position="80"/>
    </location>
</feature>
<dbReference type="SMART" id="SM00564">
    <property type="entry name" value="PQQ"/>
    <property type="match status" value="7"/>
</dbReference>
<dbReference type="Gene3D" id="2.40.10.480">
    <property type="match status" value="1"/>
</dbReference>
<feature type="domain" description="Pyrrolo-quinoline quinone repeat" evidence="2">
    <location>
        <begin position="205"/>
        <end position="343"/>
    </location>
</feature>
<dbReference type="InterPro" id="IPR015943">
    <property type="entry name" value="WD40/YVTN_repeat-like_dom_sf"/>
</dbReference>
<accession>A0A1H8WZI8</accession>
<dbReference type="Pfam" id="PF13360">
    <property type="entry name" value="PQQ_2"/>
    <property type="match status" value="1"/>
</dbReference>
<keyword evidence="4" id="KW-1185">Reference proteome</keyword>
<reference evidence="4" key="1">
    <citation type="submission" date="2016-10" db="EMBL/GenBank/DDBJ databases">
        <authorList>
            <person name="Varghese N."/>
            <person name="Submissions S."/>
        </authorList>
    </citation>
    <scope>NUCLEOTIDE SEQUENCE [LARGE SCALE GENOMIC DNA]</scope>
    <source>
        <strain evidence="4">IBRC-M 10043</strain>
    </source>
</reference>
<dbReference type="Gene3D" id="2.40.128.630">
    <property type="match status" value="1"/>
</dbReference>
<dbReference type="Proteomes" id="UP000198775">
    <property type="component" value="Unassembled WGS sequence"/>
</dbReference>
<dbReference type="InterPro" id="IPR002372">
    <property type="entry name" value="PQQ_rpt_dom"/>
</dbReference>
<evidence type="ECO:0000313" key="3">
    <source>
        <dbReference type="EMBL" id="SEP32827.1"/>
    </source>
</evidence>
<dbReference type="EMBL" id="FOCX01000091">
    <property type="protein sequence ID" value="SEP32827.1"/>
    <property type="molecule type" value="Genomic_DNA"/>
</dbReference>
<dbReference type="AlphaFoldDB" id="A0A1H8WZI8"/>
<evidence type="ECO:0000259" key="2">
    <source>
        <dbReference type="Pfam" id="PF13360"/>
    </source>
</evidence>
<feature type="compositionally biased region" description="Pro residues" evidence="1">
    <location>
        <begin position="45"/>
        <end position="56"/>
    </location>
</feature>
<dbReference type="InterPro" id="IPR006311">
    <property type="entry name" value="TAT_signal"/>
</dbReference>
<gene>
    <name evidence="3" type="ORF">SAMN05216388_10913</name>
</gene>